<feature type="compositionally biased region" description="Acidic residues" evidence="4">
    <location>
        <begin position="74"/>
        <end position="87"/>
    </location>
</feature>
<dbReference type="EMBL" id="OUUW01000007">
    <property type="protein sequence ID" value="SPP83524.1"/>
    <property type="molecule type" value="Genomic_DNA"/>
</dbReference>
<evidence type="ECO:0000313" key="7">
    <source>
        <dbReference type="Proteomes" id="UP000268350"/>
    </source>
</evidence>
<keyword evidence="2" id="KW-0677">Repeat</keyword>
<keyword evidence="7" id="KW-1185">Reference proteome</keyword>
<keyword evidence="3" id="KW-0106">Calcium</keyword>
<dbReference type="AlphaFoldDB" id="A0A3B0JMQ5"/>
<dbReference type="PROSITE" id="PS00018">
    <property type="entry name" value="EF_HAND_1"/>
    <property type="match status" value="1"/>
</dbReference>
<dbReference type="SUPFAM" id="SSF47473">
    <property type="entry name" value="EF-hand"/>
    <property type="match status" value="1"/>
</dbReference>
<reference evidence="7" key="1">
    <citation type="submission" date="2018-01" db="EMBL/GenBank/DDBJ databases">
        <authorList>
            <person name="Alioto T."/>
            <person name="Alioto T."/>
        </authorList>
    </citation>
    <scope>NUCLEOTIDE SEQUENCE [LARGE SCALE GENOMIC DNA]</scope>
</reference>
<evidence type="ECO:0000256" key="2">
    <source>
        <dbReference type="ARBA" id="ARBA00022737"/>
    </source>
</evidence>
<dbReference type="GO" id="GO:0005509">
    <property type="term" value="F:calcium ion binding"/>
    <property type="evidence" value="ECO:0007669"/>
    <property type="project" value="InterPro"/>
</dbReference>
<dbReference type="InterPro" id="IPR011992">
    <property type="entry name" value="EF-hand-dom_pair"/>
</dbReference>
<feature type="domain" description="EF-hand" evidence="5">
    <location>
        <begin position="227"/>
        <end position="262"/>
    </location>
</feature>
<accession>A0A3B0JMQ5</accession>
<dbReference type="InterPro" id="IPR040365">
    <property type="entry name" value="EFHD1/2"/>
</dbReference>
<dbReference type="Gene3D" id="1.10.238.10">
    <property type="entry name" value="EF-hand"/>
    <property type="match status" value="1"/>
</dbReference>
<dbReference type="Proteomes" id="UP000268350">
    <property type="component" value="Unassembled WGS sequence"/>
</dbReference>
<feature type="region of interest" description="Disordered" evidence="4">
    <location>
        <begin position="34"/>
        <end position="88"/>
    </location>
</feature>
<evidence type="ECO:0000256" key="3">
    <source>
        <dbReference type="ARBA" id="ARBA00022837"/>
    </source>
</evidence>
<dbReference type="InterPro" id="IPR018247">
    <property type="entry name" value="EF_Hand_1_Ca_BS"/>
</dbReference>
<evidence type="ECO:0000313" key="6">
    <source>
        <dbReference type="EMBL" id="SPP83524.1"/>
    </source>
</evidence>
<dbReference type="STRING" id="7266.A0A3B0JMQ5"/>
<evidence type="ECO:0000259" key="5">
    <source>
        <dbReference type="PROSITE" id="PS50222"/>
    </source>
</evidence>
<dbReference type="OMA" id="MNFCQFL"/>
<name>A0A3B0JMQ5_DROGU</name>
<dbReference type="InterPro" id="IPR002048">
    <property type="entry name" value="EF_hand_dom"/>
</dbReference>
<dbReference type="PANTHER" id="PTHR13025:SF6">
    <property type="entry name" value="EF-HAND DOMAIN-CONTAINING PROTEIN-RELATED"/>
    <property type="match status" value="1"/>
</dbReference>
<keyword evidence="1" id="KW-0479">Metal-binding</keyword>
<evidence type="ECO:0000256" key="1">
    <source>
        <dbReference type="ARBA" id="ARBA00022723"/>
    </source>
</evidence>
<proteinExistence type="predicted"/>
<sequence>MSYAPLIKCRIMSDLGTSDSDGFDLEPKLEDRVSVSVSQTTLKNGPKEGSGESQEFAEASTVLSQHSALKGEQAEESEELTSFDDPEREASGMSLLEWAIEDARDSDEDVANMNMSCSSFSSCVSYEAMRQMILQRDPHTSTMSLDSGCHHMPLIHSSHQMMRQPDCREVGGKDTSQEPLQRKQPSVLVVMEPKPNFTDHSSMDISLKGDISMEEVYHKFVAWFKRPEIDAAFKVFNEVDQDADGYIALTDLKRGLEKLSVPQTHWEAKRIMGQVAGQHSDLLHFSHFLLIYASLLNRLRLDKYPTRDAETDRYSQMVAVDVSKVGVNGARRYFEAKISLEGERLKPLSLMCTQPVARPSDISSPVAKSRDRFDAISSVFKKFEGENIEKKD</sequence>
<protein>
    <submittedName>
        <fullName evidence="6">Blast:EF-hand domain-containing protein D2 homolog</fullName>
    </submittedName>
</protein>
<dbReference type="OrthoDB" id="6572480at2759"/>
<dbReference type="PANTHER" id="PTHR13025">
    <property type="entry name" value="EF-HAND DOMAIN-CONTAINING PROTEIN D"/>
    <property type="match status" value="1"/>
</dbReference>
<organism evidence="6 7">
    <name type="scientific">Drosophila guanche</name>
    <name type="common">Fruit fly</name>
    <dbReference type="NCBI Taxonomy" id="7266"/>
    <lineage>
        <taxon>Eukaryota</taxon>
        <taxon>Metazoa</taxon>
        <taxon>Ecdysozoa</taxon>
        <taxon>Arthropoda</taxon>
        <taxon>Hexapoda</taxon>
        <taxon>Insecta</taxon>
        <taxon>Pterygota</taxon>
        <taxon>Neoptera</taxon>
        <taxon>Endopterygota</taxon>
        <taxon>Diptera</taxon>
        <taxon>Brachycera</taxon>
        <taxon>Muscomorpha</taxon>
        <taxon>Ephydroidea</taxon>
        <taxon>Drosophilidae</taxon>
        <taxon>Drosophila</taxon>
        <taxon>Sophophora</taxon>
    </lineage>
</organism>
<dbReference type="PROSITE" id="PS50222">
    <property type="entry name" value="EF_HAND_2"/>
    <property type="match status" value="1"/>
</dbReference>
<gene>
    <name evidence="6" type="ORF">DGUA_6G018381</name>
</gene>
<evidence type="ECO:0000256" key="4">
    <source>
        <dbReference type="SAM" id="MobiDB-lite"/>
    </source>
</evidence>